<sequence length="1277" mass="144313">MIRSRPGGGPFSRSRCPFDDEGEQCKRPFCPFFHPFSGASNLLVKVKEEIQDDDIIVVHEKFVPPRSPWPSSSAESANNTVTAQQPVVFETAIVQKENPVVDQYPCGYLGYVASNPPAEINDLVSPSVCGQSDTMHTLPQQFEKQCTSNLLPKIPNLPSIPLSTGIDRITTQKSHDKNRKDKRVVSAPSYTPTPIVQLEREEEERKKRRELAERQKNIRDRLKQQNLVKSSQKNCEKDIGSKNDIDPIDQILATQENLLKDQREQKLEDLAKMELEKKKHRERLEKQDELKKKKKGIKLKSGDTCYGPILAGAPPKIKEKQPKQQPLKEKDELNPKSNEDIWLGKKRAEEVMEEHEKRVENWKAKTKTPTERSTKENKTVIDNILSSKRVQHSDTAITNGFGNASKKFGFYKIMDGEKRKSKEKCELGINENLKMLSNIDKSIDDLKEEIRQSSIKTSQPPSLSSSNKKSLSIKGNEGEKMRVPIWRQKSNAATDVRLENKLNNARKSSDEIINSLFEGDDLPLEGSSTKMNKLNKNKLQLDSISLVHKRRRTSSSSERNKKKSKQGDEEDQETRREKQALVDLLSDDDIIHVPTKLGGSDTQKKENKDETAHHEGNNTSISSNKPIIRNSLVPHKILTSTSSNGSSSSISCVPATPSPIASPSHKSSSPIQKNIINTDILNVSRPKTIITKKVAPTVQEQLHSRTLLSINQSFNNDHNLPAEVRKTLTTDSSSSNQNNFQRKLHSSSNTTIFNNSFHNTCQSSIPSTISSNLNYSTSNIIFSTSKQTLPSTLKKGEQRKAHLSISPKTEQQKLVPLDPNNRKVALQLRQTKLKIIHAEYVKICANDPKMAIESALHEEKEVLDRCSTKIGYISAIPNVIKRLRNFVANCENAPKGSDSISHQNVLLGRHADSVTVGLQKAKRVAQHKASHLSESDFYNDLEVYLLSEDQLWENGYPRWATLTQEIDEDFDSFDERPKNMVEIRESELDSSKSHSKSFISDDGSLLIDFFNWKINLLKKFIYNSDLKRVCSRCGIEYQLKPNGDYFSPEECIYHWGRAWKKKIQGVVEARYTCCQSTLDVRGCVVAGRHITQSLRFSTLEQYVSTPKPYGVGDPRSKKVYAMDCEMVYSNWGPEVARVSVVDVLGELVMDVFVRPENTLIDCNTRFSGLSPDQILHAECNLDKARERLFELINSETILIGHSLESDLRALRLVHTRVVDTSIVFPHRLGPPQKRALKTLASEILQIIIQEEEGGHDSKEDALACMRIMLRKVRAGEC</sequence>
<evidence type="ECO:0000256" key="7">
    <source>
        <dbReference type="SAM" id="MobiDB-lite"/>
    </source>
</evidence>
<dbReference type="WBParaSite" id="MhA1_Contig1921.frz3.fgene1">
    <property type="protein sequence ID" value="MhA1_Contig1921.frz3.fgene1"/>
    <property type="gene ID" value="MhA1_Contig1921.frz3.fgene1"/>
</dbReference>
<keyword evidence="6" id="KW-0539">Nucleus</keyword>
<dbReference type="FunFam" id="3.30.420.10:FF:000031">
    <property type="entry name" value="RNA exonuclease 1"/>
    <property type="match status" value="1"/>
</dbReference>
<dbReference type="CDD" id="cd06145">
    <property type="entry name" value="REX1_like"/>
    <property type="match status" value="1"/>
</dbReference>
<evidence type="ECO:0000256" key="5">
    <source>
        <dbReference type="ARBA" id="ARBA00022839"/>
    </source>
</evidence>
<dbReference type="SUPFAM" id="SSF53098">
    <property type="entry name" value="Ribonuclease H-like"/>
    <property type="match status" value="1"/>
</dbReference>
<dbReference type="InterPro" id="IPR012337">
    <property type="entry name" value="RNaseH-like_sf"/>
</dbReference>
<feature type="region of interest" description="Disordered" evidence="7">
    <location>
        <begin position="161"/>
        <end position="244"/>
    </location>
</feature>
<dbReference type="GO" id="GO:0004527">
    <property type="term" value="F:exonuclease activity"/>
    <property type="evidence" value="ECO:0007669"/>
    <property type="project" value="UniProtKB-KW"/>
</dbReference>
<dbReference type="SMART" id="SM00479">
    <property type="entry name" value="EXOIII"/>
    <property type="match status" value="1"/>
</dbReference>
<feature type="compositionally biased region" description="Basic and acidic residues" evidence="7">
    <location>
        <begin position="210"/>
        <end position="223"/>
    </location>
</feature>
<name>A0A1I8BDG6_MELHA</name>
<feature type="compositionally biased region" description="Low complexity" evidence="7">
    <location>
        <begin position="640"/>
        <end position="651"/>
    </location>
</feature>
<feature type="region of interest" description="Disordered" evidence="7">
    <location>
        <begin position="543"/>
        <end position="670"/>
    </location>
</feature>
<keyword evidence="3" id="KW-0540">Nuclease</keyword>
<dbReference type="Pfam" id="PF15870">
    <property type="entry name" value="EloA-BP1"/>
    <property type="match status" value="1"/>
</dbReference>
<feature type="compositionally biased region" description="Basic and acidic residues" evidence="7">
    <location>
        <begin position="602"/>
        <end position="616"/>
    </location>
</feature>
<evidence type="ECO:0000313" key="10">
    <source>
        <dbReference type="WBParaSite" id="MhA1_Contig1921.frz3.fgene1"/>
    </source>
</evidence>
<dbReference type="InterPro" id="IPR031736">
    <property type="entry name" value="REXO1-like_dom"/>
</dbReference>
<feature type="region of interest" description="Disordered" evidence="7">
    <location>
        <begin position="450"/>
        <end position="478"/>
    </location>
</feature>
<dbReference type="PANTHER" id="PTHR12801:SF115">
    <property type="entry name" value="FI18136P1-RELATED"/>
    <property type="match status" value="1"/>
</dbReference>
<dbReference type="Proteomes" id="UP000095281">
    <property type="component" value="Unplaced"/>
</dbReference>
<evidence type="ECO:0000313" key="9">
    <source>
        <dbReference type="Proteomes" id="UP000095281"/>
    </source>
</evidence>
<comment type="subcellular location">
    <subcellularLocation>
        <location evidence="1">Nucleus</location>
    </subcellularLocation>
</comment>
<feature type="compositionally biased region" description="Basic and acidic residues" evidence="7">
    <location>
        <begin position="234"/>
        <end position="244"/>
    </location>
</feature>
<feature type="compositionally biased region" description="Basic and acidic residues" evidence="7">
    <location>
        <begin position="316"/>
        <end position="341"/>
    </location>
</feature>
<dbReference type="AlphaFoldDB" id="A0A1I8BDG6"/>
<feature type="compositionally biased region" description="Low complexity" evidence="7">
    <location>
        <begin position="658"/>
        <end position="670"/>
    </location>
</feature>
<dbReference type="InterPro" id="IPR036397">
    <property type="entry name" value="RNaseH_sf"/>
</dbReference>
<dbReference type="InterPro" id="IPR047021">
    <property type="entry name" value="REXO1/3/4-like"/>
</dbReference>
<feature type="region of interest" description="Disordered" evidence="7">
    <location>
        <begin position="278"/>
        <end position="341"/>
    </location>
</feature>
<evidence type="ECO:0000256" key="3">
    <source>
        <dbReference type="ARBA" id="ARBA00022722"/>
    </source>
</evidence>
<protein>
    <submittedName>
        <fullName evidence="10">Exonuclease domain-containing protein</fullName>
    </submittedName>
</protein>
<dbReference type="InterPro" id="IPR034922">
    <property type="entry name" value="REX1-like_exo"/>
</dbReference>
<keyword evidence="9" id="KW-1185">Reference proteome</keyword>
<dbReference type="Gene3D" id="3.30.420.10">
    <property type="entry name" value="Ribonuclease H-like superfamily/Ribonuclease H"/>
    <property type="match status" value="1"/>
</dbReference>
<accession>A0A1I8BDG6</accession>
<organism evidence="9 10">
    <name type="scientific">Meloidogyne hapla</name>
    <name type="common">Root-knot nematode worm</name>
    <dbReference type="NCBI Taxonomy" id="6305"/>
    <lineage>
        <taxon>Eukaryota</taxon>
        <taxon>Metazoa</taxon>
        <taxon>Ecdysozoa</taxon>
        <taxon>Nematoda</taxon>
        <taxon>Chromadorea</taxon>
        <taxon>Rhabditida</taxon>
        <taxon>Tylenchina</taxon>
        <taxon>Tylenchomorpha</taxon>
        <taxon>Tylenchoidea</taxon>
        <taxon>Meloidogynidae</taxon>
        <taxon>Meloidogyninae</taxon>
        <taxon>Meloidogyne</taxon>
    </lineage>
</organism>
<proteinExistence type="inferred from homology"/>
<evidence type="ECO:0000256" key="1">
    <source>
        <dbReference type="ARBA" id="ARBA00004123"/>
    </source>
</evidence>
<dbReference type="GO" id="GO:0010629">
    <property type="term" value="P:negative regulation of gene expression"/>
    <property type="evidence" value="ECO:0007669"/>
    <property type="project" value="UniProtKB-ARBA"/>
</dbReference>
<dbReference type="GO" id="GO:0005634">
    <property type="term" value="C:nucleus"/>
    <property type="evidence" value="ECO:0007669"/>
    <property type="project" value="UniProtKB-SubCell"/>
</dbReference>
<feature type="compositionally biased region" description="Basic and acidic residues" evidence="7">
    <location>
        <begin position="278"/>
        <end position="291"/>
    </location>
</feature>
<keyword evidence="5" id="KW-0269">Exonuclease</keyword>
<dbReference type="InterPro" id="IPR013520">
    <property type="entry name" value="Ribonucl_H"/>
</dbReference>
<feature type="domain" description="Exonuclease" evidence="8">
    <location>
        <begin position="1118"/>
        <end position="1277"/>
    </location>
</feature>
<evidence type="ECO:0000256" key="2">
    <source>
        <dbReference type="ARBA" id="ARBA00006357"/>
    </source>
</evidence>
<evidence type="ECO:0000256" key="6">
    <source>
        <dbReference type="ARBA" id="ARBA00023242"/>
    </source>
</evidence>
<reference evidence="10" key="1">
    <citation type="submission" date="2016-11" db="UniProtKB">
        <authorList>
            <consortium name="WormBaseParasite"/>
        </authorList>
    </citation>
    <scope>IDENTIFICATION</scope>
</reference>
<dbReference type="GO" id="GO:0003676">
    <property type="term" value="F:nucleic acid binding"/>
    <property type="evidence" value="ECO:0007669"/>
    <property type="project" value="InterPro"/>
</dbReference>
<feature type="region of interest" description="Disordered" evidence="7">
    <location>
        <begin position="354"/>
        <end position="379"/>
    </location>
</feature>
<feature type="compositionally biased region" description="Polar residues" evidence="7">
    <location>
        <begin position="224"/>
        <end position="233"/>
    </location>
</feature>
<comment type="similarity">
    <text evidence="2">Belongs to the REXO1/REXO3 family.</text>
</comment>
<dbReference type="PANTHER" id="PTHR12801">
    <property type="entry name" value="RNA EXONUCLEASE REXO1 / RECO3 FAMILY MEMBER-RELATED"/>
    <property type="match status" value="1"/>
</dbReference>
<evidence type="ECO:0000259" key="8">
    <source>
        <dbReference type="SMART" id="SM00479"/>
    </source>
</evidence>
<feature type="compositionally biased region" description="Low complexity" evidence="7">
    <location>
        <begin position="453"/>
        <end position="474"/>
    </location>
</feature>
<evidence type="ECO:0000256" key="4">
    <source>
        <dbReference type="ARBA" id="ARBA00022801"/>
    </source>
</evidence>
<keyword evidence="4" id="KW-0378">Hydrolase</keyword>